<evidence type="ECO:0000313" key="1">
    <source>
        <dbReference type="EMBL" id="GFG99453.1"/>
    </source>
</evidence>
<proteinExistence type="predicted"/>
<sequence>MDTATGVPLYAAQLLALDDTGGEVLNVTVAGDPKVTVTQPVSVAGLVAIPWAQGDRSGVAFRADAITPTNPAAAPSDQASRAQK</sequence>
<gene>
    <name evidence="1" type="ORF">MTIM_53320</name>
</gene>
<keyword evidence="2" id="KW-1185">Reference proteome</keyword>
<reference evidence="1 2" key="1">
    <citation type="journal article" date="2019" name="Emerg. Microbes Infect.">
        <title>Comprehensive subspecies identification of 175 nontuberculous mycobacteria species based on 7547 genomic profiles.</title>
        <authorList>
            <person name="Matsumoto Y."/>
            <person name="Kinjo T."/>
            <person name="Motooka D."/>
            <person name="Nabeya D."/>
            <person name="Jung N."/>
            <person name="Uechi K."/>
            <person name="Horii T."/>
            <person name="Iida T."/>
            <person name="Fujita J."/>
            <person name="Nakamura S."/>
        </authorList>
    </citation>
    <scope>NUCLEOTIDE SEQUENCE [LARGE SCALE GENOMIC DNA]</scope>
    <source>
        <strain evidence="1 2">JCM 30726</strain>
    </source>
</reference>
<evidence type="ECO:0000313" key="2">
    <source>
        <dbReference type="Proteomes" id="UP000465301"/>
    </source>
</evidence>
<name>A0A7I9ZEW3_9MYCO</name>
<accession>A0A7I9ZEW3</accession>
<dbReference type="EMBL" id="BLLA01000004">
    <property type="protein sequence ID" value="GFG99453.1"/>
    <property type="molecule type" value="Genomic_DNA"/>
</dbReference>
<dbReference type="AlphaFoldDB" id="A0A7I9ZEW3"/>
<organism evidence="1 2">
    <name type="scientific">Mycobacterium timonense</name>
    <dbReference type="NCBI Taxonomy" id="701043"/>
    <lineage>
        <taxon>Bacteria</taxon>
        <taxon>Bacillati</taxon>
        <taxon>Actinomycetota</taxon>
        <taxon>Actinomycetes</taxon>
        <taxon>Mycobacteriales</taxon>
        <taxon>Mycobacteriaceae</taxon>
        <taxon>Mycobacterium</taxon>
        <taxon>Mycobacterium avium complex (MAC)</taxon>
    </lineage>
</organism>
<protein>
    <recommendedName>
        <fullName evidence="3">Regulatory protein</fullName>
    </recommendedName>
</protein>
<comment type="caution">
    <text evidence="1">The sequence shown here is derived from an EMBL/GenBank/DDBJ whole genome shotgun (WGS) entry which is preliminary data.</text>
</comment>
<dbReference type="Proteomes" id="UP000465301">
    <property type="component" value="Unassembled WGS sequence"/>
</dbReference>
<evidence type="ECO:0008006" key="3">
    <source>
        <dbReference type="Google" id="ProtNLM"/>
    </source>
</evidence>